<comment type="caution">
    <text evidence="1">The sequence shown here is derived from an EMBL/GenBank/DDBJ whole genome shotgun (WGS) entry which is preliminary data.</text>
</comment>
<reference evidence="2" key="1">
    <citation type="journal article" date="2019" name="Int. J. Syst. Evol. Microbiol.">
        <title>The Global Catalogue of Microorganisms (GCM) 10K type strain sequencing project: providing services to taxonomists for standard genome sequencing and annotation.</title>
        <authorList>
            <consortium name="The Broad Institute Genomics Platform"/>
            <consortium name="The Broad Institute Genome Sequencing Center for Infectious Disease"/>
            <person name="Wu L."/>
            <person name="Ma J."/>
        </authorList>
    </citation>
    <scope>NUCLEOTIDE SEQUENCE [LARGE SCALE GENOMIC DNA]</scope>
    <source>
        <strain evidence="2">CGMCC 1.12478</strain>
    </source>
</reference>
<evidence type="ECO:0000313" key="2">
    <source>
        <dbReference type="Proteomes" id="UP000645462"/>
    </source>
</evidence>
<evidence type="ECO:0000313" key="1">
    <source>
        <dbReference type="EMBL" id="GGC17618.1"/>
    </source>
</evidence>
<name>A0ABQ1L1C2_9RHOB</name>
<dbReference type="EMBL" id="BMFC01000013">
    <property type="protein sequence ID" value="GGC17618.1"/>
    <property type="molecule type" value="Genomic_DNA"/>
</dbReference>
<evidence type="ECO:0008006" key="3">
    <source>
        <dbReference type="Google" id="ProtNLM"/>
    </source>
</evidence>
<organism evidence="1 2">
    <name type="scientific">Marivita lacus</name>
    <dbReference type="NCBI Taxonomy" id="1323742"/>
    <lineage>
        <taxon>Bacteria</taxon>
        <taxon>Pseudomonadati</taxon>
        <taxon>Pseudomonadota</taxon>
        <taxon>Alphaproteobacteria</taxon>
        <taxon>Rhodobacterales</taxon>
        <taxon>Roseobacteraceae</taxon>
        <taxon>Marivita</taxon>
    </lineage>
</organism>
<accession>A0ABQ1L1C2</accession>
<protein>
    <recommendedName>
        <fullName evidence="3">Transposase</fullName>
    </recommendedName>
</protein>
<dbReference type="Proteomes" id="UP000645462">
    <property type="component" value="Unassembled WGS sequence"/>
</dbReference>
<keyword evidence="2" id="KW-1185">Reference proteome</keyword>
<proteinExistence type="predicted"/>
<sequence length="65" mass="7501">MRFLAMTNHYVYEPDFCNPAAGWEKGQVEKNVRDARHQMLQGMTDFPDLAALNAWLAAFAVQARW</sequence>
<gene>
    <name evidence="1" type="ORF">GCM10011363_37720</name>
</gene>